<feature type="region of interest" description="Disordered" evidence="1">
    <location>
        <begin position="1"/>
        <end position="49"/>
    </location>
</feature>
<reference evidence="2" key="2">
    <citation type="submission" date="2022-06" db="UniProtKB">
        <authorList>
            <consortium name="EnsemblMetazoa"/>
        </authorList>
    </citation>
    <scope>IDENTIFICATION</scope>
    <source>
        <strain evidence="2">DF5081</strain>
    </source>
</reference>
<evidence type="ECO:0000313" key="2">
    <source>
        <dbReference type="EnsemblMetazoa" id="CJA32693.1"/>
    </source>
</evidence>
<protein>
    <submittedName>
        <fullName evidence="2">Uncharacterized protein</fullName>
    </submittedName>
</protein>
<dbReference type="Proteomes" id="UP000005237">
    <property type="component" value="Unassembled WGS sequence"/>
</dbReference>
<name>A0A8R1EBE3_CAEJA</name>
<keyword evidence="3" id="KW-1185">Reference proteome</keyword>
<reference evidence="3" key="1">
    <citation type="submission" date="2010-08" db="EMBL/GenBank/DDBJ databases">
        <authorList>
            <consortium name="Caenorhabditis japonica Sequencing Consortium"/>
            <person name="Wilson R.K."/>
        </authorList>
    </citation>
    <scope>NUCLEOTIDE SEQUENCE [LARGE SCALE GENOMIC DNA]</scope>
    <source>
        <strain evidence="3">DF5081</strain>
    </source>
</reference>
<accession>A0A8R1EBE3</accession>
<evidence type="ECO:0000256" key="1">
    <source>
        <dbReference type="SAM" id="MobiDB-lite"/>
    </source>
</evidence>
<dbReference type="AlphaFoldDB" id="A0A8R1EBE3"/>
<organism evidence="2 3">
    <name type="scientific">Caenorhabditis japonica</name>
    <dbReference type="NCBI Taxonomy" id="281687"/>
    <lineage>
        <taxon>Eukaryota</taxon>
        <taxon>Metazoa</taxon>
        <taxon>Ecdysozoa</taxon>
        <taxon>Nematoda</taxon>
        <taxon>Chromadorea</taxon>
        <taxon>Rhabditida</taxon>
        <taxon>Rhabditina</taxon>
        <taxon>Rhabditomorpha</taxon>
        <taxon>Rhabditoidea</taxon>
        <taxon>Rhabditidae</taxon>
        <taxon>Peloderinae</taxon>
        <taxon>Caenorhabditis</taxon>
    </lineage>
</organism>
<dbReference type="EnsemblMetazoa" id="CJA32693.1">
    <property type="protein sequence ID" value="CJA32693.1"/>
    <property type="gene ID" value="WBGene00208540"/>
</dbReference>
<proteinExistence type="predicted"/>
<evidence type="ECO:0000313" key="3">
    <source>
        <dbReference type="Proteomes" id="UP000005237"/>
    </source>
</evidence>
<sequence>NESAIRGSDAPSQTKIEEEETERKRKEESRMEEEESLASKGAEGRRASR</sequence>